<dbReference type="Proteomes" id="UP000754563">
    <property type="component" value="Unassembled WGS sequence"/>
</dbReference>
<accession>A0A955L874</accession>
<proteinExistence type="predicted"/>
<evidence type="ECO:0000313" key="2">
    <source>
        <dbReference type="Proteomes" id="UP000754563"/>
    </source>
</evidence>
<evidence type="ECO:0000313" key="1">
    <source>
        <dbReference type="EMBL" id="MCA9385853.1"/>
    </source>
</evidence>
<reference evidence="1" key="1">
    <citation type="submission" date="2020-04" db="EMBL/GenBank/DDBJ databases">
        <authorList>
            <person name="Zhang T."/>
        </authorList>
    </citation>
    <scope>NUCLEOTIDE SEQUENCE</scope>
    <source>
        <strain evidence="1">HKST-UBA11</strain>
    </source>
</reference>
<protein>
    <submittedName>
        <fullName evidence="1">Uncharacterized protein</fullName>
    </submittedName>
</protein>
<reference evidence="1" key="2">
    <citation type="journal article" date="2021" name="Microbiome">
        <title>Successional dynamics and alternative stable states in a saline activated sludge microbial community over 9 years.</title>
        <authorList>
            <person name="Wang Y."/>
            <person name="Ye J."/>
            <person name="Ju F."/>
            <person name="Liu L."/>
            <person name="Boyd J.A."/>
            <person name="Deng Y."/>
            <person name="Parks D.H."/>
            <person name="Jiang X."/>
            <person name="Yin X."/>
            <person name="Woodcroft B.J."/>
            <person name="Tyson G.W."/>
            <person name="Hugenholtz P."/>
            <person name="Polz M.F."/>
            <person name="Zhang T."/>
        </authorList>
    </citation>
    <scope>NUCLEOTIDE SEQUENCE</scope>
    <source>
        <strain evidence="1">HKST-UBA11</strain>
    </source>
</reference>
<organism evidence="1 2">
    <name type="scientific">Candidatus Dojkabacteria bacterium</name>
    <dbReference type="NCBI Taxonomy" id="2099670"/>
    <lineage>
        <taxon>Bacteria</taxon>
        <taxon>Candidatus Dojkabacteria</taxon>
    </lineage>
</organism>
<dbReference type="EMBL" id="JAGQLH010000050">
    <property type="protein sequence ID" value="MCA9385853.1"/>
    <property type="molecule type" value="Genomic_DNA"/>
</dbReference>
<sequence length="89" mass="10163">MLDQLQGEEKKAKDILSKFAEGDTADVGRVVKFVKEGHKLDNQAMQQLLYKLYKEEGLTYKTLLAIYLQLDKAVEEGTFTNDMFESLAE</sequence>
<comment type="caution">
    <text evidence="1">The sequence shown here is derived from an EMBL/GenBank/DDBJ whole genome shotgun (WGS) entry which is preliminary data.</text>
</comment>
<gene>
    <name evidence="1" type="ORF">KC717_04350</name>
</gene>
<name>A0A955L874_9BACT</name>
<dbReference type="AlphaFoldDB" id="A0A955L874"/>